<evidence type="ECO:0000256" key="2">
    <source>
        <dbReference type="ARBA" id="ARBA00022679"/>
    </source>
</evidence>
<keyword evidence="2 3" id="KW-0808">Transferase</keyword>
<dbReference type="Proteomes" id="UP000199515">
    <property type="component" value="Unassembled WGS sequence"/>
</dbReference>
<dbReference type="EMBL" id="FNON01000018">
    <property type="protein sequence ID" value="SDZ45331.1"/>
    <property type="molecule type" value="Genomic_DNA"/>
</dbReference>
<dbReference type="InterPro" id="IPR029063">
    <property type="entry name" value="SAM-dependent_MTases_sf"/>
</dbReference>
<sequence>MEKVHFTEDQSTNLATLYGRALDSELPDPFLGDPTAREAISKIDYDFGKFKMGTDEALSVAMRAKPFDDWTREFLAANPEATVLHLGAGMDSRVFRIDPAPTVRWFDVDFPDVIALRERIYPSRPGYQTIASSVTDPAWLDEIPADRPTLVVAEGLLMYLDPADGEALLRRLVDRFPRGEMVFDVMSKLAIKLQKLNPVVRRAGATLRWGVEDPHELEKLGLDLRTAWDVSHFAEPELVSHFSAKYRLQFKVATRIPAFRNFAHLLRYRY</sequence>
<dbReference type="OrthoDB" id="9800233at2"/>
<evidence type="ECO:0000313" key="3">
    <source>
        <dbReference type="EMBL" id="SDZ45331.1"/>
    </source>
</evidence>
<dbReference type="GO" id="GO:0008168">
    <property type="term" value="F:methyltransferase activity"/>
    <property type="evidence" value="ECO:0007669"/>
    <property type="project" value="UniProtKB-KW"/>
</dbReference>
<dbReference type="GO" id="GO:0032259">
    <property type="term" value="P:methylation"/>
    <property type="evidence" value="ECO:0007669"/>
    <property type="project" value="UniProtKB-KW"/>
</dbReference>
<dbReference type="InterPro" id="IPR016874">
    <property type="entry name" value="TcmP-like"/>
</dbReference>
<dbReference type="PIRSF" id="PIRSF028177">
    <property type="entry name" value="Polyketide_synth_Omtfrase_TcmP"/>
    <property type="match status" value="1"/>
</dbReference>
<reference evidence="3 4" key="1">
    <citation type="submission" date="2016-10" db="EMBL/GenBank/DDBJ databases">
        <authorList>
            <person name="de Groot N.N."/>
        </authorList>
    </citation>
    <scope>NUCLEOTIDE SEQUENCE [LARGE SCALE GENOMIC DNA]</scope>
    <source>
        <strain evidence="3 4">CPCC 202699</strain>
    </source>
</reference>
<dbReference type="InterPro" id="IPR007213">
    <property type="entry name" value="Ppm1/Ppm2/Tcmp"/>
</dbReference>
<evidence type="ECO:0000313" key="4">
    <source>
        <dbReference type="Proteomes" id="UP000199515"/>
    </source>
</evidence>
<protein>
    <submittedName>
        <fullName evidence="3">O-Methyltransferase involved in polyketide biosynthesis</fullName>
    </submittedName>
</protein>
<dbReference type="Gene3D" id="3.40.50.150">
    <property type="entry name" value="Vaccinia Virus protein VP39"/>
    <property type="match status" value="1"/>
</dbReference>
<dbReference type="Pfam" id="PF04072">
    <property type="entry name" value="LCM"/>
    <property type="match status" value="1"/>
</dbReference>
<dbReference type="AlphaFoldDB" id="A0A1H3T658"/>
<organism evidence="3 4">
    <name type="scientific">Amycolatopsis xylanica</name>
    <dbReference type="NCBI Taxonomy" id="589385"/>
    <lineage>
        <taxon>Bacteria</taxon>
        <taxon>Bacillati</taxon>
        <taxon>Actinomycetota</taxon>
        <taxon>Actinomycetes</taxon>
        <taxon>Pseudonocardiales</taxon>
        <taxon>Pseudonocardiaceae</taxon>
        <taxon>Amycolatopsis</taxon>
    </lineage>
</organism>
<dbReference type="STRING" id="589385.SAMN05421504_1183"/>
<accession>A0A1H3T658</accession>
<dbReference type="PANTHER" id="PTHR43619">
    <property type="entry name" value="S-ADENOSYL-L-METHIONINE-DEPENDENT METHYLTRANSFERASE YKTD-RELATED"/>
    <property type="match status" value="1"/>
</dbReference>
<proteinExistence type="predicted"/>
<dbReference type="RefSeq" id="WP_091300275.1">
    <property type="nucleotide sequence ID" value="NZ_FNON01000018.1"/>
</dbReference>
<keyword evidence="1 3" id="KW-0489">Methyltransferase</keyword>
<evidence type="ECO:0000256" key="1">
    <source>
        <dbReference type="ARBA" id="ARBA00022603"/>
    </source>
</evidence>
<dbReference type="SUPFAM" id="SSF53335">
    <property type="entry name" value="S-adenosyl-L-methionine-dependent methyltransferases"/>
    <property type="match status" value="1"/>
</dbReference>
<name>A0A1H3T658_9PSEU</name>
<dbReference type="PANTHER" id="PTHR43619:SF2">
    <property type="entry name" value="S-ADENOSYL-L-METHIONINE-DEPENDENT METHYLTRANSFERASES SUPERFAMILY PROTEIN"/>
    <property type="match status" value="1"/>
</dbReference>
<gene>
    <name evidence="3" type="ORF">SAMN05421504_1183</name>
</gene>
<keyword evidence="4" id="KW-1185">Reference proteome</keyword>